<evidence type="ECO:0000256" key="2">
    <source>
        <dbReference type="SAM" id="SignalP"/>
    </source>
</evidence>
<dbReference type="InParanoid" id="A0A316VXL3"/>
<dbReference type="PROSITE" id="PS51257">
    <property type="entry name" value="PROKAR_LIPOPROTEIN"/>
    <property type="match status" value="1"/>
</dbReference>
<accession>A0A316VXL3</accession>
<organism evidence="3 4">
    <name type="scientific">Ceraceosorus guamensis</name>
    <dbReference type="NCBI Taxonomy" id="1522189"/>
    <lineage>
        <taxon>Eukaryota</taxon>
        <taxon>Fungi</taxon>
        <taxon>Dikarya</taxon>
        <taxon>Basidiomycota</taxon>
        <taxon>Ustilaginomycotina</taxon>
        <taxon>Exobasidiomycetes</taxon>
        <taxon>Ceraceosorales</taxon>
        <taxon>Ceraceosoraceae</taxon>
        <taxon>Ceraceosorus</taxon>
    </lineage>
</organism>
<feature type="compositionally biased region" description="Polar residues" evidence="1">
    <location>
        <begin position="34"/>
        <end position="51"/>
    </location>
</feature>
<feature type="chain" id="PRO_5016245494" description="Secreted protein" evidence="2">
    <location>
        <begin position="26"/>
        <end position="135"/>
    </location>
</feature>
<proteinExistence type="predicted"/>
<feature type="signal peptide" evidence="2">
    <location>
        <begin position="1"/>
        <end position="25"/>
    </location>
</feature>
<evidence type="ECO:0000313" key="3">
    <source>
        <dbReference type="EMBL" id="PWN42387.1"/>
    </source>
</evidence>
<gene>
    <name evidence="3" type="ORF">IE81DRAFT_135105</name>
</gene>
<sequence>MNSKLSNTLLLTVLLPAIVATTSSCRQIPESESRPMQSRITNSQKPAAQVSTHRCAYARRAGSFLHACRLSRNQGEPSSRREHRLVSFVRGQGRKSARVKWVADRGRQKRQQFKRWMAGVRSIGNVNQGEGGGKE</sequence>
<dbReference type="RefSeq" id="XP_025369547.1">
    <property type="nucleotide sequence ID" value="XM_025510298.1"/>
</dbReference>
<dbReference type="AlphaFoldDB" id="A0A316VXL3"/>
<feature type="region of interest" description="Disordered" evidence="1">
    <location>
        <begin position="26"/>
        <end position="51"/>
    </location>
</feature>
<name>A0A316VXL3_9BASI</name>
<reference evidence="3 4" key="1">
    <citation type="journal article" date="2018" name="Mol. Biol. Evol.">
        <title>Broad Genomic Sampling Reveals a Smut Pathogenic Ancestry of the Fungal Clade Ustilaginomycotina.</title>
        <authorList>
            <person name="Kijpornyongpan T."/>
            <person name="Mondo S.J."/>
            <person name="Barry K."/>
            <person name="Sandor L."/>
            <person name="Lee J."/>
            <person name="Lipzen A."/>
            <person name="Pangilinan J."/>
            <person name="LaButti K."/>
            <person name="Hainaut M."/>
            <person name="Henrissat B."/>
            <person name="Grigoriev I.V."/>
            <person name="Spatafora J.W."/>
            <person name="Aime M.C."/>
        </authorList>
    </citation>
    <scope>NUCLEOTIDE SEQUENCE [LARGE SCALE GENOMIC DNA]</scope>
    <source>
        <strain evidence="3 4">MCA 4658</strain>
    </source>
</reference>
<evidence type="ECO:0008006" key="5">
    <source>
        <dbReference type="Google" id="ProtNLM"/>
    </source>
</evidence>
<dbReference type="Proteomes" id="UP000245783">
    <property type="component" value="Unassembled WGS sequence"/>
</dbReference>
<evidence type="ECO:0000256" key="1">
    <source>
        <dbReference type="SAM" id="MobiDB-lite"/>
    </source>
</evidence>
<dbReference type="GeneID" id="37032168"/>
<protein>
    <recommendedName>
        <fullName evidence="5">Secreted protein</fullName>
    </recommendedName>
</protein>
<dbReference type="EMBL" id="KZ819380">
    <property type="protein sequence ID" value="PWN42387.1"/>
    <property type="molecule type" value="Genomic_DNA"/>
</dbReference>
<evidence type="ECO:0000313" key="4">
    <source>
        <dbReference type="Proteomes" id="UP000245783"/>
    </source>
</evidence>
<keyword evidence="2" id="KW-0732">Signal</keyword>
<keyword evidence="4" id="KW-1185">Reference proteome</keyword>